<organism evidence="1 2">
    <name type="scientific">Lutispora thermophila DSM 19022</name>
    <dbReference type="NCBI Taxonomy" id="1122184"/>
    <lineage>
        <taxon>Bacteria</taxon>
        <taxon>Bacillati</taxon>
        <taxon>Bacillota</taxon>
        <taxon>Clostridia</taxon>
        <taxon>Lutisporales</taxon>
        <taxon>Lutisporaceae</taxon>
        <taxon>Lutispora</taxon>
    </lineage>
</organism>
<accession>A0A1M6ESE2</accession>
<reference evidence="1 2" key="1">
    <citation type="submission" date="2016-11" db="EMBL/GenBank/DDBJ databases">
        <authorList>
            <person name="Jaros S."/>
            <person name="Januszkiewicz K."/>
            <person name="Wedrychowicz H."/>
        </authorList>
    </citation>
    <scope>NUCLEOTIDE SEQUENCE [LARGE SCALE GENOMIC DNA]</scope>
    <source>
        <strain evidence="1 2">DSM 19022</strain>
    </source>
</reference>
<dbReference type="STRING" id="1122184.SAMN02745176_01667"/>
<evidence type="ECO:0000313" key="1">
    <source>
        <dbReference type="EMBL" id="SHI88270.1"/>
    </source>
</evidence>
<sequence length="623" mass="68336">MAEYLGTVNLGGLYKNGVIQPRPTKPWRISSAPNGQSTAGDIADFSTLTTMSSWVIGNTPTAEANQLKWHKIKDGDKTLLICDRVILVNVSWDDLNGDNRIFGKTITIDGAEYKLRVLTGGNNYRSGSDSYSGGSPATNEWDRFITREEVITGLPAPTSADLDSNLVTADYTSTHGDFWHWAGVYSWCQETCTGNTANRAIRGYNSARYWYCSTASSRGGGDFGWRPVLEVLNTAPLISDTDRNLGDKNADFVINYSVNDADATDVLTVTEYLDGAQIKNFTNAIRGQNYSINVPVTSLSLGTHTVSVTVNDGKGGTATRVWTFQRVNAVPTISGTDQNLGDKNLGFQIEYTVNDTDGDTLTVVEKLNTETLRTINNAPKGETLTLEISNDKLFSLAINSVNTIRIEVSDGKGGTAYRTFTFKRVNAAPSISGVDTDLGQQTGAFSKTYIVNDVEGDEVIVTEKIDDEVIRTYIAQLGVEATITLTEEKWLMLTNGNHALKIEAVDANFATAIRVFNFSKNETEILFEFPAPFETDKMATKILVTPTWNIEGAEAHVYACNNAFDDNPTWEDITAQVFINRVYNFINSEKTATKWGVNIRFHIIKNPGYEGEVSITGFGGAFE</sequence>
<dbReference type="EMBL" id="FQZS01000010">
    <property type="protein sequence ID" value="SHI88270.1"/>
    <property type="molecule type" value="Genomic_DNA"/>
</dbReference>
<name>A0A1M6ESE2_9FIRM</name>
<dbReference type="AlphaFoldDB" id="A0A1M6ESE2"/>
<protein>
    <submittedName>
        <fullName evidence="1">Uncharacterized protein</fullName>
    </submittedName>
</protein>
<dbReference type="Proteomes" id="UP000184442">
    <property type="component" value="Unassembled WGS sequence"/>
</dbReference>
<evidence type="ECO:0000313" key="2">
    <source>
        <dbReference type="Proteomes" id="UP000184442"/>
    </source>
</evidence>
<proteinExistence type="predicted"/>
<gene>
    <name evidence="1" type="ORF">SAMN02745176_01667</name>
</gene>
<keyword evidence="2" id="KW-1185">Reference proteome</keyword>